<gene>
    <name evidence="1" type="ORF">C7430_10969</name>
    <name evidence="2" type="ORF">NCTC9381_03223</name>
</gene>
<protein>
    <submittedName>
        <fullName evidence="2">Uncharacterized protein</fullName>
    </submittedName>
</protein>
<dbReference type="AlphaFoldDB" id="A0A2V1YMB0"/>
<name>A0A2V1YMB0_ENTAG</name>
<organism evidence="2 4">
    <name type="scientific">Enterobacter agglomerans</name>
    <name type="common">Erwinia herbicola</name>
    <name type="synonym">Pantoea agglomerans</name>
    <dbReference type="NCBI Taxonomy" id="549"/>
    <lineage>
        <taxon>Bacteria</taxon>
        <taxon>Pseudomonadati</taxon>
        <taxon>Pseudomonadota</taxon>
        <taxon>Gammaproteobacteria</taxon>
        <taxon>Enterobacterales</taxon>
        <taxon>Erwiniaceae</taxon>
        <taxon>Pantoea</taxon>
        <taxon>Pantoea agglomerans group</taxon>
    </lineage>
</organism>
<evidence type="ECO:0000313" key="2">
    <source>
        <dbReference type="EMBL" id="SUB17301.1"/>
    </source>
</evidence>
<reference evidence="1 3" key="1">
    <citation type="submission" date="2018-05" db="EMBL/GenBank/DDBJ databases">
        <title>Genomic Encyclopedia of Type Strains, Phase IV (KMG-V): Genome sequencing to study the core and pangenomes of soil and plant-associated prokaryotes.</title>
        <authorList>
            <person name="Whitman W."/>
        </authorList>
    </citation>
    <scope>NUCLEOTIDE SEQUENCE [LARGE SCALE GENOMIC DNA]</scope>
    <source>
        <strain evidence="1 3">PNG 92-11</strain>
    </source>
</reference>
<accession>A0A2V1YMB0</accession>
<reference evidence="2 4" key="2">
    <citation type="submission" date="2018-06" db="EMBL/GenBank/DDBJ databases">
        <authorList>
            <consortium name="Pathogen Informatics"/>
            <person name="Doyle S."/>
        </authorList>
    </citation>
    <scope>NUCLEOTIDE SEQUENCE [LARGE SCALE GENOMIC DNA]</scope>
    <source>
        <strain evidence="2 4">NCTC9381</strain>
    </source>
</reference>
<evidence type="ECO:0000313" key="1">
    <source>
        <dbReference type="EMBL" id="PWJ77751.1"/>
    </source>
</evidence>
<evidence type="ECO:0000313" key="3">
    <source>
        <dbReference type="Proteomes" id="UP000245996"/>
    </source>
</evidence>
<accession>A0A379AHK9</accession>
<proteinExistence type="predicted"/>
<dbReference type="EMBL" id="QGHE01000009">
    <property type="protein sequence ID" value="PWJ77751.1"/>
    <property type="molecule type" value="Genomic_DNA"/>
</dbReference>
<dbReference type="Proteomes" id="UP000254640">
    <property type="component" value="Unassembled WGS sequence"/>
</dbReference>
<keyword evidence="4" id="KW-1185">Reference proteome</keyword>
<sequence length="83" mass="9070">MIRLPQTCTLLPIQRESIMDDEAVSDAIAACRLLFGQAVMEIVAENKPVTGEAISEKIHQMFTGINPEPVMTLAISLLTTRAD</sequence>
<dbReference type="EMBL" id="UGSO01000001">
    <property type="protein sequence ID" value="SUB17301.1"/>
    <property type="molecule type" value="Genomic_DNA"/>
</dbReference>
<dbReference type="Proteomes" id="UP000245996">
    <property type="component" value="Unassembled WGS sequence"/>
</dbReference>
<evidence type="ECO:0000313" key="4">
    <source>
        <dbReference type="Proteomes" id="UP000254640"/>
    </source>
</evidence>